<protein>
    <submittedName>
        <fullName evidence="4">Glyoxylate/hydroxypyruvate reductase A</fullName>
        <ecNumber evidence="4">1.1.1.79</ecNumber>
    </submittedName>
</protein>
<feature type="domain" description="D-isomer specific 2-hydroxyacid dehydrogenase NAD-binding" evidence="3">
    <location>
        <begin position="92"/>
        <end position="265"/>
    </location>
</feature>
<dbReference type="GO" id="GO:0030267">
    <property type="term" value="F:glyoxylate reductase (NADPH) activity"/>
    <property type="evidence" value="ECO:0007669"/>
    <property type="project" value="UniProtKB-EC"/>
</dbReference>
<dbReference type="Proteomes" id="UP000494102">
    <property type="component" value="Unassembled WGS sequence"/>
</dbReference>
<dbReference type="PANTHER" id="PTHR43333:SF1">
    <property type="entry name" value="D-ISOMER SPECIFIC 2-HYDROXYACID DEHYDROGENASE NAD-BINDING DOMAIN-CONTAINING PROTEIN"/>
    <property type="match status" value="1"/>
</dbReference>
<dbReference type="CDD" id="cd12164">
    <property type="entry name" value="GDH_like_2"/>
    <property type="match status" value="1"/>
</dbReference>
<sequence length="300" mass="32559">MSYLVPAFRRLDPEIDLRWGANLGSLTDIEAAVCWRPARGLLRQLPNLQLIQSSGAGVDHLLDDPDLPDDVPLCRAIDPSMAAGMAAYVCWAVIHHQRNMKDYLGNAIVHAWFERPVTLPSSHVVGIAGMGELGRASARALTTIGYNVRGWSRTPPSEPIEGVDYFSGESELRSFLRVCDTLVCLLPLTNETRGFLGGKLFSALKHGAHIVNVGRGEHLVESELLDALANGSIGAATLDTFRHEPLPASSALWSNSRVCITPHIASRCDPLVLARQTIDRLNSIRTGAPTNGLVDRNAGY</sequence>
<proteinExistence type="predicted"/>
<dbReference type="Pfam" id="PF02826">
    <property type="entry name" value="2-Hacid_dh_C"/>
    <property type="match status" value="1"/>
</dbReference>
<dbReference type="SUPFAM" id="SSF52283">
    <property type="entry name" value="Formate/glycerate dehydrogenase catalytic domain-like"/>
    <property type="match status" value="1"/>
</dbReference>
<reference evidence="4 5" key="1">
    <citation type="submission" date="2020-04" db="EMBL/GenBank/DDBJ databases">
        <authorList>
            <person name="De Canck E."/>
        </authorList>
    </citation>
    <scope>NUCLEOTIDE SEQUENCE [LARGE SCALE GENOMIC DNA]</scope>
    <source>
        <strain evidence="4 5">LMG 9964</strain>
    </source>
</reference>
<evidence type="ECO:0000313" key="5">
    <source>
        <dbReference type="Proteomes" id="UP000494102"/>
    </source>
</evidence>
<dbReference type="AlphaFoldDB" id="A0A6J5K4Z7"/>
<keyword evidence="1 4" id="KW-0560">Oxidoreductase</keyword>
<evidence type="ECO:0000256" key="2">
    <source>
        <dbReference type="ARBA" id="ARBA00023027"/>
    </source>
</evidence>
<name>A0A6J5K4Z7_9BURK</name>
<dbReference type="InterPro" id="IPR036291">
    <property type="entry name" value="NAD(P)-bd_dom_sf"/>
</dbReference>
<dbReference type="SUPFAM" id="SSF51735">
    <property type="entry name" value="NAD(P)-binding Rossmann-fold domains"/>
    <property type="match status" value="1"/>
</dbReference>
<evidence type="ECO:0000256" key="1">
    <source>
        <dbReference type="ARBA" id="ARBA00023002"/>
    </source>
</evidence>
<keyword evidence="4" id="KW-0670">Pyruvate</keyword>
<gene>
    <name evidence="4" type="primary">ghrA_2</name>
    <name evidence="4" type="ORF">LMG9964_02438</name>
</gene>
<dbReference type="EMBL" id="CADILN010000002">
    <property type="protein sequence ID" value="CAB4048797.1"/>
    <property type="molecule type" value="Genomic_DNA"/>
</dbReference>
<organism evidence="4 5">
    <name type="scientific">Paraburkholderia phenoliruptrix</name>
    <dbReference type="NCBI Taxonomy" id="252970"/>
    <lineage>
        <taxon>Bacteria</taxon>
        <taxon>Pseudomonadati</taxon>
        <taxon>Pseudomonadota</taxon>
        <taxon>Betaproteobacteria</taxon>
        <taxon>Burkholderiales</taxon>
        <taxon>Burkholderiaceae</taxon>
        <taxon>Paraburkholderia</taxon>
    </lineage>
</organism>
<keyword evidence="2" id="KW-0520">NAD</keyword>
<dbReference type="EC" id="1.1.1.79" evidence="4"/>
<dbReference type="GO" id="GO:0051287">
    <property type="term" value="F:NAD binding"/>
    <property type="evidence" value="ECO:0007669"/>
    <property type="project" value="InterPro"/>
</dbReference>
<dbReference type="Gene3D" id="3.40.50.720">
    <property type="entry name" value="NAD(P)-binding Rossmann-like Domain"/>
    <property type="match status" value="2"/>
</dbReference>
<accession>A0A6J5K4Z7</accession>
<evidence type="ECO:0000259" key="3">
    <source>
        <dbReference type="Pfam" id="PF02826"/>
    </source>
</evidence>
<evidence type="ECO:0000313" key="4">
    <source>
        <dbReference type="EMBL" id="CAB4048797.1"/>
    </source>
</evidence>
<dbReference type="InterPro" id="IPR006140">
    <property type="entry name" value="D-isomer_DH_NAD-bd"/>
</dbReference>
<dbReference type="PANTHER" id="PTHR43333">
    <property type="entry name" value="2-HACID_DH_C DOMAIN-CONTAINING PROTEIN"/>
    <property type="match status" value="1"/>
</dbReference>